<dbReference type="InterPro" id="IPR036965">
    <property type="entry name" value="Terpene_synth_N_sf"/>
</dbReference>
<dbReference type="SUPFAM" id="SSF48239">
    <property type="entry name" value="Terpenoid cyclases/Protein prenyltransferases"/>
    <property type="match status" value="2"/>
</dbReference>
<keyword evidence="3" id="KW-0479">Metal-binding</keyword>
<dbReference type="Gene3D" id="1.50.10.130">
    <property type="entry name" value="Terpene synthase, N-terminal domain"/>
    <property type="match status" value="1"/>
</dbReference>
<dbReference type="STRING" id="4565.A0A3B6CBQ2"/>
<dbReference type="Gramene" id="TraesMAC2B03G01005180.1">
    <property type="protein sequence ID" value="TraesMAC2B03G01005180.1"/>
    <property type="gene ID" value="TraesMAC2B03G01005180"/>
</dbReference>
<dbReference type="InterPro" id="IPR008949">
    <property type="entry name" value="Isoprenoid_synthase_dom_sf"/>
</dbReference>
<proteinExistence type="inferred from homology"/>
<feature type="domain" description="Terpene synthase N-terminal" evidence="6">
    <location>
        <begin position="284"/>
        <end position="480"/>
    </location>
</feature>
<dbReference type="PANTHER" id="PTHR31739:SF40">
    <property type="entry name" value="ENT-KAURENE SYNTHASE"/>
    <property type="match status" value="1"/>
</dbReference>
<reference evidence="8" key="1">
    <citation type="submission" date="2018-08" db="EMBL/GenBank/DDBJ databases">
        <authorList>
            <person name="Rossello M."/>
        </authorList>
    </citation>
    <scope>NUCLEOTIDE SEQUENCE [LARGE SCALE GENOMIC DNA]</scope>
    <source>
        <strain evidence="8">cv. Chinese Spring</strain>
    </source>
</reference>
<dbReference type="EnsemblPlants" id="TraesCS2B02G445200.1">
    <property type="protein sequence ID" value="TraesCS2B02G445200.1"/>
    <property type="gene ID" value="TraesCS2B02G445200"/>
</dbReference>
<keyword evidence="4" id="KW-0460">Magnesium</keyword>
<dbReference type="Gene3D" id="1.10.600.10">
    <property type="entry name" value="Farnesyl Diphosphate Synthase"/>
    <property type="match status" value="1"/>
</dbReference>
<evidence type="ECO:0000259" key="6">
    <source>
        <dbReference type="Pfam" id="PF01397"/>
    </source>
</evidence>
<dbReference type="Gramene" id="TraesCLE_scaffold_000103_01G000500.1">
    <property type="protein sequence ID" value="TraesCLE_scaffold_000103_01G000500.1"/>
    <property type="gene ID" value="TraesCLE_scaffold_000103_01G000500"/>
</dbReference>
<accession>A0A3B6CBQ2</accession>
<dbReference type="SMR" id="A0A3B6CBQ2"/>
<evidence type="ECO:0000259" key="7">
    <source>
        <dbReference type="Pfam" id="PF03936"/>
    </source>
</evidence>
<comment type="similarity">
    <text evidence="2">Belongs to the terpene synthase family.</text>
</comment>
<dbReference type="Gene3D" id="1.50.10.160">
    <property type="match status" value="1"/>
</dbReference>
<dbReference type="GO" id="GO:0016102">
    <property type="term" value="P:diterpenoid biosynthetic process"/>
    <property type="evidence" value="ECO:0000318"/>
    <property type="project" value="GO_Central"/>
</dbReference>
<organism evidence="8">
    <name type="scientific">Triticum aestivum</name>
    <name type="common">Wheat</name>
    <dbReference type="NCBI Taxonomy" id="4565"/>
    <lineage>
        <taxon>Eukaryota</taxon>
        <taxon>Viridiplantae</taxon>
        <taxon>Streptophyta</taxon>
        <taxon>Embryophyta</taxon>
        <taxon>Tracheophyta</taxon>
        <taxon>Spermatophyta</taxon>
        <taxon>Magnoliopsida</taxon>
        <taxon>Liliopsida</taxon>
        <taxon>Poales</taxon>
        <taxon>Poaceae</taxon>
        <taxon>BOP clade</taxon>
        <taxon>Pooideae</taxon>
        <taxon>Triticodae</taxon>
        <taxon>Triticeae</taxon>
        <taxon>Triticinae</taxon>
        <taxon>Triticum</taxon>
    </lineage>
</organism>
<reference evidence="8" key="2">
    <citation type="submission" date="2018-10" db="UniProtKB">
        <authorList>
            <consortium name="EnsemblPlants"/>
        </authorList>
    </citation>
    <scope>IDENTIFICATION</scope>
</reference>
<dbReference type="FunFam" id="1.10.600.10:FF:000005">
    <property type="entry name" value="Ent-kaur-16-ene synthase, chloroplastic"/>
    <property type="match status" value="1"/>
</dbReference>
<dbReference type="FunFam" id="1.50.10.130:FF:000003">
    <property type="entry name" value="Ent-cassa-12,15-diene synthase"/>
    <property type="match status" value="1"/>
</dbReference>
<dbReference type="Gramene" id="TraesCS2B03G1133100.1">
    <property type="protein sequence ID" value="TraesCS2B03G1133100.1.CDS"/>
    <property type="gene ID" value="TraesCS2B03G1133100"/>
</dbReference>
<dbReference type="Gramene" id="TraesROB_scaffold_020597_01G000300.1">
    <property type="protein sequence ID" value="TraesROB_scaffold_020597_01G000300.1"/>
    <property type="gene ID" value="TraesROB_scaffold_020597_01G000300"/>
</dbReference>
<evidence type="ECO:0000256" key="4">
    <source>
        <dbReference type="ARBA" id="ARBA00022842"/>
    </source>
</evidence>
<feature type="domain" description="Terpene synthase metal-binding" evidence="7">
    <location>
        <begin position="552"/>
        <end position="787"/>
    </location>
</feature>
<evidence type="ECO:0000256" key="1">
    <source>
        <dbReference type="ARBA" id="ARBA00001946"/>
    </source>
</evidence>
<protein>
    <submittedName>
        <fullName evidence="8">Uncharacterized protein</fullName>
    </submittedName>
</protein>
<dbReference type="InterPro" id="IPR001906">
    <property type="entry name" value="Terpene_synth_N"/>
</dbReference>
<dbReference type="RefSeq" id="XP_044320364.1">
    <property type="nucleotide sequence ID" value="XM_044464429.1"/>
</dbReference>
<dbReference type="InterPro" id="IPR005630">
    <property type="entry name" value="Terpene_synthase_metal-bd"/>
</dbReference>
<dbReference type="Pfam" id="PF01397">
    <property type="entry name" value="Terpene_synth"/>
    <property type="match status" value="1"/>
</dbReference>
<dbReference type="FunFam" id="1.50.10.160:FF:000002">
    <property type="entry name" value="cis-abienol synthase, chloroplastic"/>
    <property type="match status" value="1"/>
</dbReference>
<evidence type="ECO:0000256" key="5">
    <source>
        <dbReference type="ARBA" id="ARBA00023239"/>
    </source>
</evidence>
<evidence type="ECO:0000313" key="8">
    <source>
        <dbReference type="EnsemblPlants" id="TraesCS2B02G445200.1"/>
    </source>
</evidence>
<dbReference type="OMA" id="DEYMTNG"/>
<dbReference type="InterPro" id="IPR008930">
    <property type="entry name" value="Terpenoid_cyclase/PrenylTrfase"/>
</dbReference>
<dbReference type="SFLD" id="SFLDG01014">
    <property type="entry name" value="Terpene_Cyclase_Like_1_N-term"/>
    <property type="match status" value="1"/>
</dbReference>
<keyword evidence="9" id="KW-1185">Reference proteome</keyword>
<gene>
    <name evidence="8" type="primary">LOC100873147</name>
</gene>
<name>A0A3B6CBQ2_WHEAT</name>
<dbReference type="Proteomes" id="UP000019116">
    <property type="component" value="Chromosome 2B"/>
</dbReference>
<dbReference type="AlphaFoldDB" id="A0A3B6CBQ2"/>
<evidence type="ECO:0000256" key="3">
    <source>
        <dbReference type="ARBA" id="ARBA00022723"/>
    </source>
</evidence>
<dbReference type="Gramene" id="TraesKAR2B01G0425730.1">
    <property type="protein sequence ID" value="cds.TraesKAR2B01G0425730.1"/>
    <property type="gene ID" value="TraesKAR2B01G0425730"/>
</dbReference>
<dbReference type="KEGG" id="taes:100873147"/>
<dbReference type="Pfam" id="PF03936">
    <property type="entry name" value="Terpene_synth_C"/>
    <property type="match status" value="1"/>
</dbReference>
<dbReference type="Gramene" id="TraesWEE_scaffold_010836_01G000300.1">
    <property type="protein sequence ID" value="TraesWEE_scaffold_010836_01G000300.1"/>
    <property type="gene ID" value="TraesWEE_scaffold_010836_01G000300"/>
</dbReference>
<dbReference type="SUPFAM" id="SSF48576">
    <property type="entry name" value="Terpenoid synthases"/>
    <property type="match status" value="1"/>
</dbReference>
<evidence type="ECO:0000313" key="9">
    <source>
        <dbReference type="Proteomes" id="UP000019116"/>
    </source>
</evidence>
<comment type="cofactor">
    <cofactor evidence="1">
        <name>Mg(2+)</name>
        <dbReference type="ChEBI" id="CHEBI:18420"/>
    </cofactor>
</comment>
<dbReference type="PANTHER" id="PTHR31739">
    <property type="entry name" value="ENT-COPALYL DIPHOSPHATE SYNTHASE, CHLOROPLASTIC"/>
    <property type="match status" value="1"/>
</dbReference>
<evidence type="ECO:0000256" key="2">
    <source>
        <dbReference type="ARBA" id="ARBA00006333"/>
    </source>
</evidence>
<dbReference type="GO" id="GO:0010333">
    <property type="term" value="F:terpene synthase activity"/>
    <property type="evidence" value="ECO:0000318"/>
    <property type="project" value="GO_Central"/>
</dbReference>
<dbReference type="Gramene" id="TraesJAG2B03G01013070.1">
    <property type="protein sequence ID" value="TraesJAG2B03G01013070.1"/>
    <property type="gene ID" value="TraesJAG2B03G01013070"/>
</dbReference>
<dbReference type="InterPro" id="IPR050148">
    <property type="entry name" value="Terpene_synthase-like"/>
</dbReference>
<keyword evidence="5" id="KW-0456">Lyase</keyword>
<dbReference type="CDD" id="cd00684">
    <property type="entry name" value="Terpene_cyclase_plant_C1"/>
    <property type="match status" value="1"/>
</dbReference>
<dbReference type="GeneID" id="100873147"/>
<sequence>MATARIAAGTSSAIAGHRLRPATVSPLVSNLSRSHHHRRNQPLGLASARAAEHGLTGAHRPEFFPHDHCRPPPCSMSARRTRTMVTSALANVEEASAEENACLQNMERKARIRKQLLEAELLPSSYDTAWVAMVPLSGSPQVPCFPKCVEWILQNQQSNGSWGLIQMDSSVNKDVLSSTLACVLALKRWNVGGEHIKRGLCFIRRNFSIVTNEQSDTPIGFNITFSGMLILGTEMGLEFPVGQNDLDRILHLREVELKRLLGDKSDGRKEYMAYVAEGLGNLLDWNQVMKFQRKNGSLFNSPSTTAAALIHNFDDKALHYLNLFVNKFGGSVPTVYPTNIHCQLSLVDYLETIGTSHHFSSEIKSILDVAHSFWLQRDEEIMLDVATCAMAFRLLRMNGYDVSSDDLYHVDASTFHNSLQGYLNDTKSILELYKASKVSVSENEFSLDNIGYWSGRLLTEKLLSERVQTTAIFQEVEYALKFPFYATMERIGHKRNIEHFDVCGSQKLKTEHLPCRVSQDFLALAIEDFSFSQSIYQDELLHLESWAKGNRLDQLQFARQKLAYCYLAAAATIFPPELSDARMSWAKNGVLTTVVDDFFDVGGSKEEHENLVTLVEKWDDHSKDEFCSEQVKILFYAIYTTVNQLGVVASAIQNRDVRKHLIELWLQLLRSMMSEAEWRMRKYVPTVEQYMSNAVVSFTLGPIVLTSLYFVGPKLSGCVIQDQEYKELFRLTSTIGRLLNDIQGLERESREGNLDCVSLLILHSGGSMSIETAKETIQKAIASCRKDLLKLVLRENTVVPRPCKELFWKMCKIVHLFYSQTDGFSSPNEMVSAVNAVINEPLKLQINNRPLPMQSVN</sequence>
<dbReference type="Gramene" id="TraesCS2B02G445200.1">
    <property type="protein sequence ID" value="TraesCS2B02G445200.1"/>
    <property type="gene ID" value="TraesCS2B02G445200"/>
</dbReference>
<dbReference type="GO" id="GO:0000287">
    <property type="term" value="F:magnesium ion binding"/>
    <property type="evidence" value="ECO:0000318"/>
    <property type="project" value="GO_Central"/>
</dbReference>
<dbReference type="InterPro" id="IPR044814">
    <property type="entry name" value="Terpene_cyclase_plant_C1"/>
</dbReference>